<protein>
    <recommendedName>
        <fullName evidence="4">AIG1-type G domain-containing protein</fullName>
    </recommendedName>
</protein>
<feature type="transmembrane region" description="Helical" evidence="1">
    <location>
        <begin position="155"/>
        <end position="179"/>
    </location>
</feature>
<keyword evidence="1" id="KW-1133">Transmembrane helix</keyword>
<keyword evidence="1" id="KW-0812">Transmembrane</keyword>
<name>A0AAV2HKY6_LYMST</name>
<dbReference type="Gene3D" id="3.40.50.300">
    <property type="entry name" value="P-loop containing nucleotide triphosphate hydrolases"/>
    <property type="match status" value="1"/>
</dbReference>
<reference evidence="2 3" key="1">
    <citation type="submission" date="2024-04" db="EMBL/GenBank/DDBJ databases">
        <authorList>
            <consortium name="Genoscope - CEA"/>
            <person name="William W."/>
        </authorList>
    </citation>
    <scope>NUCLEOTIDE SEQUENCE [LARGE SCALE GENOMIC DNA]</scope>
</reference>
<feature type="transmembrane region" description="Helical" evidence="1">
    <location>
        <begin position="127"/>
        <end position="149"/>
    </location>
</feature>
<keyword evidence="3" id="KW-1185">Reference proteome</keyword>
<proteinExistence type="predicted"/>
<evidence type="ECO:0000313" key="3">
    <source>
        <dbReference type="Proteomes" id="UP001497497"/>
    </source>
</evidence>
<organism evidence="2 3">
    <name type="scientific">Lymnaea stagnalis</name>
    <name type="common">Great pond snail</name>
    <name type="synonym">Helix stagnalis</name>
    <dbReference type="NCBI Taxonomy" id="6523"/>
    <lineage>
        <taxon>Eukaryota</taxon>
        <taxon>Metazoa</taxon>
        <taxon>Spiralia</taxon>
        <taxon>Lophotrochozoa</taxon>
        <taxon>Mollusca</taxon>
        <taxon>Gastropoda</taxon>
        <taxon>Heterobranchia</taxon>
        <taxon>Euthyneura</taxon>
        <taxon>Panpulmonata</taxon>
        <taxon>Hygrophila</taxon>
        <taxon>Lymnaeoidea</taxon>
        <taxon>Lymnaeidae</taxon>
        <taxon>Lymnaea</taxon>
    </lineage>
</organism>
<feature type="non-terminal residue" evidence="2">
    <location>
        <position position="180"/>
    </location>
</feature>
<dbReference type="EMBL" id="CAXITT010000179">
    <property type="protein sequence ID" value="CAL1534691.1"/>
    <property type="molecule type" value="Genomic_DNA"/>
</dbReference>
<sequence>MSHWTPATMYGSGTIIEMCTLLFVGREGSGKSSVGNAILGQDDDKATFETRWSSEVKTLKNEMAHHNDESFVPECSGTVSYCMRLGFCVEILCFVIFQGFPLLFSLICFAIVIVVSDQFLNLFIFHVLRIILEVIFNVFPILFVIFLVFANLFAVFHVFPILFAILHVFPILFAIFHFCP</sequence>
<evidence type="ECO:0000256" key="1">
    <source>
        <dbReference type="SAM" id="Phobius"/>
    </source>
</evidence>
<comment type="caution">
    <text evidence="2">The sequence shown here is derived from an EMBL/GenBank/DDBJ whole genome shotgun (WGS) entry which is preliminary data.</text>
</comment>
<dbReference type="AlphaFoldDB" id="A0AAV2HKY6"/>
<dbReference type="InterPro" id="IPR027417">
    <property type="entry name" value="P-loop_NTPase"/>
</dbReference>
<evidence type="ECO:0000313" key="2">
    <source>
        <dbReference type="EMBL" id="CAL1534691.1"/>
    </source>
</evidence>
<feature type="transmembrane region" description="Helical" evidence="1">
    <location>
        <begin position="94"/>
        <end position="115"/>
    </location>
</feature>
<dbReference type="Proteomes" id="UP001497497">
    <property type="component" value="Unassembled WGS sequence"/>
</dbReference>
<gene>
    <name evidence="2" type="ORF">GSLYS_00008651001</name>
</gene>
<evidence type="ECO:0008006" key="4">
    <source>
        <dbReference type="Google" id="ProtNLM"/>
    </source>
</evidence>
<accession>A0AAV2HKY6</accession>
<keyword evidence="1" id="KW-0472">Membrane</keyword>